<dbReference type="EMBL" id="LFYR01001330">
    <property type="protein sequence ID" value="KMZ62758.1"/>
    <property type="molecule type" value="Genomic_DNA"/>
</dbReference>
<evidence type="ECO:0008006" key="4">
    <source>
        <dbReference type="Google" id="ProtNLM"/>
    </source>
</evidence>
<gene>
    <name evidence="2" type="ORF">ZOSMA_44G01610</name>
</gene>
<dbReference type="GO" id="GO:0019210">
    <property type="term" value="F:kinase inhibitor activity"/>
    <property type="evidence" value="ECO:0007669"/>
    <property type="project" value="InterPro"/>
</dbReference>
<feature type="compositionally biased region" description="Polar residues" evidence="1">
    <location>
        <begin position="270"/>
        <end position="281"/>
    </location>
</feature>
<dbReference type="OMA" id="MYCGDTS"/>
<evidence type="ECO:0000313" key="3">
    <source>
        <dbReference type="Proteomes" id="UP000036987"/>
    </source>
</evidence>
<dbReference type="PANTHER" id="PTHR33312:SF8">
    <property type="entry name" value="MEMBRANE-ASSOCIATED KINASE REGULATOR 1-RELATED"/>
    <property type="match status" value="1"/>
</dbReference>
<feature type="compositionally biased region" description="Basic and acidic residues" evidence="1">
    <location>
        <begin position="222"/>
        <end position="251"/>
    </location>
</feature>
<organism evidence="2 3">
    <name type="scientific">Zostera marina</name>
    <name type="common">Eelgrass</name>
    <dbReference type="NCBI Taxonomy" id="29655"/>
    <lineage>
        <taxon>Eukaryota</taxon>
        <taxon>Viridiplantae</taxon>
        <taxon>Streptophyta</taxon>
        <taxon>Embryophyta</taxon>
        <taxon>Tracheophyta</taxon>
        <taxon>Spermatophyta</taxon>
        <taxon>Magnoliopsida</taxon>
        <taxon>Liliopsida</taxon>
        <taxon>Zosteraceae</taxon>
        <taxon>Zostera</taxon>
    </lineage>
</organism>
<proteinExistence type="predicted"/>
<feature type="region of interest" description="Disordered" evidence="1">
    <location>
        <begin position="68"/>
        <end position="96"/>
    </location>
</feature>
<feature type="region of interest" description="Disordered" evidence="1">
    <location>
        <begin position="1"/>
        <end position="26"/>
    </location>
</feature>
<dbReference type="Proteomes" id="UP000036987">
    <property type="component" value="Unassembled WGS sequence"/>
</dbReference>
<dbReference type="OrthoDB" id="1927169at2759"/>
<reference evidence="3" key="1">
    <citation type="journal article" date="2016" name="Nature">
        <title>The genome of the seagrass Zostera marina reveals angiosperm adaptation to the sea.</title>
        <authorList>
            <person name="Olsen J.L."/>
            <person name="Rouze P."/>
            <person name="Verhelst B."/>
            <person name="Lin Y.-C."/>
            <person name="Bayer T."/>
            <person name="Collen J."/>
            <person name="Dattolo E."/>
            <person name="De Paoli E."/>
            <person name="Dittami S."/>
            <person name="Maumus F."/>
            <person name="Michel G."/>
            <person name="Kersting A."/>
            <person name="Lauritano C."/>
            <person name="Lohaus R."/>
            <person name="Toepel M."/>
            <person name="Tonon T."/>
            <person name="Vanneste K."/>
            <person name="Amirebrahimi M."/>
            <person name="Brakel J."/>
            <person name="Bostroem C."/>
            <person name="Chovatia M."/>
            <person name="Grimwood J."/>
            <person name="Jenkins J.W."/>
            <person name="Jueterbock A."/>
            <person name="Mraz A."/>
            <person name="Stam W.T."/>
            <person name="Tice H."/>
            <person name="Bornberg-Bauer E."/>
            <person name="Green P.J."/>
            <person name="Pearson G.A."/>
            <person name="Procaccini G."/>
            <person name="Duarte C.M."/>
            <person name="Schmutz J."/>
            <person name="Reusch T.B.H."/>
            <person name="Van de Peer Y."/>
        </authorList>
    </citation>
    <scope>NUCLEOTIDE SEQUENCE [LARGE SCALE GENOMIC DNA]</scope>
    <source>
        <strain evidence="3">cv. Finnish</strain>
    </source>
</reference>
<protein>
    <recommendedName>
        <fullName evidence="4">Membrane-associated kinase regulator 1</fullName>
    </recommendedName>
</protein>
<dbReference type="GO" id="GO:0005886">
    <property type="term" value="C:plasma membrane"/>
    <property type="evidence" value="ECO:0007669"/>
    <property type="project" value="InterPro"/>
</dbReference>
<evidence type="ECO:0000313" key="2">
    <source>
        <dbReference type="EMBL" id="KMZ62758.1"/>
    </source>
</evidence>
<comment type="caution">
    <text evidence="2">The sequence shown here is derived from an EMBL/GenBank/DDBJ whole genome shotgun (WGS) entry which is preliminary data.</text>
</comment>
<keyword evidence="3" id="KW-1185">Reference proteome</keyword>
<feature type="region of interest" description="Disordered" evidence="1">
    <location>
        <begin position="222"/>
        <end position="281"/>
    </location>
</feature>
<sequence>MVGHMDNTHHHRRQSPSSSSSSDFEFGISHSPATEIKLSSQIVSADQLFFKGQLLPLQLSPRLSMIKTSSSSETSAGTSSSGTTTSASRDSNGSSIDSSCTMTGNLLLLAAESAVGSSRRLRSAVVEDDESTTKVTKYFFFASLAARFSSVFNRYRSKETRSNDDGSGACGVSDPTTTDDVTACYFVPRGIRKISDNSASAIASTPREVIKKYVGKIKKLSGRRESQVDERKGIGNQKKQEGVACNRRETMRSLSGNPRPRRKKQRAMAPTSSCPASTFSSPTHPSFNTVVLKKVSPSHRHLSKSSTASSTMDDLHCAIQGAILHCKSSNTNKV</sequence>
<evidence type="ECO:0000256" key="1">
    <source>
        <dbReference type="SAM" id="MobiDB-lite"/>
    </source>
</evidence>
<name>A0A0K9P1A7_ZOSMR</name>
<accession>A0A0K9P1A7</accession>
<dbReference type="PANTHER" id="PTHR33312">
    <property type="entry name" value="MEMBRANE-ASSOCIATED KINASE REGULATOR 4-RELATED"/>
    <property type="match status" value="1"/>
</dbReference>
<dbReference type="InterPro" id="IPR039620">
    <property type="entry name" value="BKI1/MAKR1/3/4"/>
</dbReference>
<dbReference type="AlphaFoldDB" id="A0A0K9P1A7"/>